<organism evidence="1 2">
    <name type="scientific">Litorivicinus lipolyticus</name>
    <dbReference type="NCBI Taxonomy" id="418701"/>
    <lineage>
        <taxon>Bacteria</taxon>
        <taxon>Pseudomonadati</taxon>
        <taxon>Pseudomonadota</taxon>
        <taxon>Gammaproteobacteria</taxon>
        <taxon>Oceanospirillales</taxon>
        <taxon>Litorivicinaceae</taxon>
        <taxon>Litorivicinus</taxon>
    </lineage>
</organism>
<dbReference type="GO" id="GO:0006313">
    <property type="term" value="P:DNA transposition"/>
    <property type="evidence" value="ECO:0007669"/>
    <property type="project" value="InterPro"/>
</dbReference>
<dbReference type="Pfam" id="PF01527">
    <property type="entry name" value="HTH_Tnp_1"/>
    <property type="match status" value="1"/>
</dbReference>
<accession>A0A5Q2Q7W7</accession>
<dbReference type="SUPFAM" id="SSF48295">
    <property type="entry name" value="TrpR-like"/>
    <property type="match status" value="1"/>
</dbReference>
<dbReference type="OrthoDB" id="5954389at2"/>
<dbReference type="EMBL" id="CP045871">
    <property type="protein sequence ID" value="QGG79073.1"/>
    <property type="molecule type" value="Genomic_DNA"/>
</dbReference>
<evidence type="ECO:0000313" key="2">
    <source>
        <dbReference type="Proteomes" id="UP000388235"/>
    </source>
</evidence>
<sequence>MTDNNEIKRWTAKRKAALVKELIRGQTTVSEAARAHDLKPSEVQQWVDEAEAGMENALRANPRDVAEMYEKKIDELTSAYGEAMLELKARKKLSRYLGQDED</sequence>
<reference evidence="1 2" key="1">
    <citation type="submission" date="2019-11" db="EMBL/GenBank/DDBJ databases">
        <authorList>
            <person name="Khan S.A."/>
            <person name="Jeon C.O."/>
            <person name="Chun B.H."/>
        </authorList>
    </citation>
    <scope>NUCLEOTIDE SEQUENCE [LARGE SCALE GENOMIC DNA]</scope>
    <source>
        <strain evidence="1 2">IMCC 1097</strain>
    </source>
</reference>
<protein>
    <submittedName>
        <fullName evidence="1">Transposase</fullName>
    </submittedName>
</protein>
<keyword evidence="2" id="KW-1185">Reference proteome</keyword>
<dbReference type="InterPro" id="IPR036388">
    <property type="entry name" value="WH-like_DNA-bd_sf"/>
</dbReference>
<dbReference type="Gene3D" id="1.10.10.10">
    <property type="entry name" value="Winged helix-like DNA-binding domain superfamily/Winged helix DNA-binding domain"/>
    <property type="match status" value="1"/>
</dbReference>
<name>A0A5Q2Q7W7_9GAMM</name>
<dbReference type="KEGG" id="llp:GH975_00270"/>
<dbReference type="AlphaFoldDB" id="A0A5Q2Q7W7"/>
<gene>
    <name evidence="1" type="ORF">GH975_00270</name>
</gene>
<dbReference type="InterPro" id="IPR010921">
    <property type="entry name" value="Trp_repressor/repl_initiator"/>
</dbReference>
<dbReference type="RefSeq" id="WP_153712577.1">
    <property type="nucleotide sequence ID" value="NZ_CP045871.1"/>
</dbReference>
<dbReference type="InterPro" id="IPR002514">
    <property type="entry name" value="Transposase_8"/>
</dbReference>
<proteinExistence type="predicted"/>
<dbReference type="Proteomes" id="UP000388235">
    <property type="component" value="Chromosome"/>
</dbReference>
<dbReference type="GO" id="GO:0043565">
    <property type="term" value="F:sequence-specific DNA binding"/>
    <property type="evidence" value="ECO:0007669"/>
    <property type="project" value="InterPro"/>
</dbReference>
<evidence type="ECO:0000313" key="1">
    <source>
        <dbReference type="EMBL" id="QGG79073.1"/>
    </source>
</evidence>
<dbReference type="GO" id="GO:0004803">
    <property type="term" value="F:transposase activity"/>
    <property type="evidence" value="ECO:0007669"/>
    <property type="project" value="InterPro"/>
</dbReference>